<proteinExistence type="inferred from homology"/>
<keyword evidence="3" id="KW-0813">Transport</keyword>
<dbReference type="InterPro" id="IPR030678">
    <property type="entry name" value="Peptide/Ni-bd"/>
</dbReference>
<feature type="chain" id="PRO_5046743693" evidence="5">
    <location>
        <begin position="21"/>
        <end position="521"/>
    </location>
</feature>
<name>A0ABS1VCV9_9PROT</name>
<evidence type="ECO:0000256" key="5">
    <source>
        <dbReference type="SAM" id="SignalP"/>
    </source>
</evidence>
<evidence type="ECO:0000313" key="8">
    <source>
        <dbReference type="Proteomes" id="UP000606490"/>
    </source>
</evidence>
<dbReference type="SUPFAM" id="SSF53850">
    <property type="entry name" value="Periplasmic binding protein-like II"/>
    <property type="match status" value="1"/>
</dbReference>
<dbReference type="PIRSF" id="PIRSF002741">
    <property type="entry name" value="MppA"/>
    <property type="match status" value="1"/>
</dbReference>
<dbReference type="Gene3D" id="3.90.76.10">
    <property type="entry name" value="Dipeptide-binding Protein, Domain 1"/>
    <property type="match status" value="1"/>
</dbReference>
<feature type="signal peptide" evidence="5">
    <location>
        <begin position="1"/>
        <end position="20"/>
    </location>
</feature>
<evidence type="ECO:0000256" key="4">
    <source>
        <dbReference type="ARBA" id="ARBA00022729"/>
    </source>
</evidence>
<comment type="subcellular location">
    <subcellularLocation>
        <location evidence="1">Periplasm</location>
    </subcellularLocation>
</comment>
<evidence type="ECO:0000313" key="7">
    <source>
        <dbReference type="EMBL" id="MBL6458961.1"/>
    </source>
</evidence>
<dbReference type="RefSeq" id="WP_202828697.1">
    <property type="nucleotide sequence ID" value="NZ_JAEUXJ010000023.1"/>
</dbReference>
<keyword evidence="4 5" id="KW-0732">Signal</keyword>
<dbReference type="CDD" id="cd08498">
    <property type="entry name" value="PBP2_NikA_DppA_OppA_like_2"/>
    <property type="match status" value="1"/>
</dbReference>
<protein>
    <submittedName>
        <fullName evidence="7">ABC transporter substrate-binding protein</fullName>
    </submittedName>
</protein>
<sequence length="521" mass="58788">MRHLLLAAAACLALAAPATAQRTLTIGAQTPPSALDPHYHNTQQNTQIARLIFEPLFELDNKVQFQPRLARSMRMVDELTWEVKLNTEARFHDGTPFEPEDVAYTFARVPTVPNSPALFTPAVRSITSIEVVDRETIRLHTREPNPLMRFDMASPVILSHRIHGASATTADFNSGKLMVGTGPYRFVSWRHAERIELTRNEHWYGPTEPWDRVVYRYIPNPGARTAALLAGEVDLIDYVPVQDIPRLQQERRFALFQVDSLTFVYLFPDSMRDTTPFVTDMQGKPLARNPLADPRVRWALALAIPRQAIAERLYLGMASAADQFASPIAEHRLEGLEPLPHDPARARALLAEAGYPNGFRLTIHGPNGHFVNDDNLLQALAQAFTRIGVETRVEALPPPTLFTRATNREFSLFMTYFTSALTLNPLRQVVMTRDPDLGHGPFNRQRYSNPQMDRPLALALTTMDEARRKQLTQQAARVLYDDMGVIPIINLRNSWAGRRDRVVYDPSPTNFTQPTLAKPVP</sequence>
<keyword evidence="8" id="KW-1185">Reference proteome</keyword>
<accession>A0ABS1VCV9</accession>
<dbReference type="InterPro" id="IPR039424">
    <property type="entry name" value="SBP_5"/>
</dbReference>
<dbReference type="InterPro" id="IPR000914">
    <property type="entry name" value="SBP_5_dom"/>
</dbReference>
<comment type="caution">
    <text evidence="7">The sequence shown here is derived from an EMBL/GenBank/DDBJ whole genome shotgun (WGS) entry which is preliminary data.</text>
</comment>
<dbReference type="Pfam" id="PF00496">
    <property type="entry name" value="SBP_bac_5"/>
    <property type="match status" value="1"/>
</dbReference>
<comment type="similarity">
    <text evidence="2">Belongs to the bacterial solute-binding protein 5 family.</text>
</comment>
<gene>
    <name evidence="7" type="ORF">JMJ55_26890</name>
</gene>
<evidence type="ECO:0000256" key="3">
    <source>
        <dbReference type="ARBA" id="ARBA00022448"/>
    </source>
</evidence>
<dbReference type="PANTHER" id="PTHR30290:SF9">
    <property type="entry name" value="OLIGOPEPTIDE-BINDING PROTEIN APPA"/>
    <property type="match status" value="1"/>
</dbReference>
<organism evidence="7 8">
    <name type="scientific">Belnapia mucosa</name>
    <dbReference type="NCBI Taxonomy" id="2804532"/>
    <lineage>
        <taxon>Bacteria</taxon>
        <taxon>Pseudomonadati</taxon>
        <taxon>Pseudomonadota</taxon>
        <taxon>Alphaproteobacteria</taxon>
        <taxon>Acetobacterales</taxon>
        <taxon>Roseomonadaceae</taxon>
        <taxon>Belnapia</taxon>
    </lineage>
</organism>
<reference evidence="7 8" key="1">
    <citation type="submission" date="2021-01" db="EMBL/GenBank/DDBJ databases">
        <title>Belnapia mucosa sp. nov. and Belnapia arida sp. nov., isolated from the Tabernas Desert (Almeria, Spain).</title>
        <authorList>
            <person name="Molina-Menor E."/>
            <person name="Vidal-Verdu A."/>
            <person name="Calonge A."/>
            <person name="Satari L."/>
            <person name="Pereto Magraner J."/>
            <person name="Porcar Miralles M."/>
        </authorList>
    </citation>
    <scope>NUCLEOTIDE SEQUENCE [LARGE SCALE GENOMIC DNA]</scope>
    <source>
        <strain evidence="7 8">T6</strain>
    </source>
</reference>
<dbReference type="PANTHER" id="PTHR30290">
    <property type="entry name" value="PERIPLASMIC BINDING COMPONENT OF ABC TRANSPORTER"/>
    <property type="match status" value="1"/>
</dbReference>
<evidence type="ECO:0000256" key="2">
    <source>
        <dbReference type="ARBA" id="ARBA00005695"/>
    </source>
</evidence>
<dbReference type="Gene3D" id="3.40.190.10">
    <property type="entry name" value="Periplasmic binding protein-like II"/>
    <property type="match status" value="1"/>
</dbReference>
<evidence type="ECO:0000256" key="1">
    <source>
        <dbReference type="ARBA" id="ARBA00004418"/>
    </source>
</evidence>
<feature type="domain" description="Solute-binding protein family 5" evidence="6">
    <location>
        <begin position="65"/>
        <end position="420"/>
    </location>
</feature>
<dbReference type="Gene3D" id="3.10.105.10">
    <property type="entry name" value="Dipeptide-binding Protein, Domain 3"/>
    <property type="match status" value="1"/>
</dbReference>
<dbReference type="EMBL" id="JAEUXJ010000023">
    <property type="protein sequence ID" value="MBL6458961.1"/>
    <property type="molecule type" value="Genomic_DNA"/>
</dbReference>
<dbReference type="Proteomes" id="UP000606490">
    <property type="component" value="Unassembled WGS sequence"/>
</dbReference>
<evidence type="ECO:0000259" key="6">
    <source>
        <dbReference type="Pfam" id="PF00496"/>
    </source>
</evidence>